<dbReference type="GO" id="GO:0004061">
    <property type="term" value="F:arylformamidase activity"/>
    <property type="evidence" value="ECO:0007669"/>
    <property type="project" value="UniProtKB-UniRule"/>
</dbReference>
<dbReference type="EC" id="3.5.1.9" evidence="3"/>
<dbReference type="SUPFAM" id="SSF53474">
    <property type="entry name" value="alpha/beta-Hydrolases"/>
    <property type="match status" value="1"/>
</dbReference>
<comment type="domain">
    <text evidence="3">The main chain amide nitrogen atoms of the second glycine and its adjacent residue in the HGGXW motif define the oxyanion hole, and stabilize the oxyanion that forms during the nucleophilic attack by the catalytic serine during substrate cleavage.</text>
</comment>
<dbReference type="InterPro" id="IPR050300">
    <property type="entry name" value="GDXG_lipolytic_enzyme"/>
</dbReference>
<feature type="short sequence motif" description="HGGXW" evidence="3">
    <location>
        <begin position="60"/>
        <end position="64"/>
    </location>
</feature>
<dbReference type="EMBL" id="DS017026">
    <property type="protein sequence ID" value="KMU90828.1"/>
    <property type="molecule type" value="Genomic_DNA"/>
</dbReference>
<dbReference type="Proteomes" id="UP000054563">
    <property type="component" value="Unassembled WGS sequence"/>
</dbReference>
<organism evidence="4 5">
    <name type="scientific">Coccidioides immitis H538.4</name>
    <dbReference type="NCBI Taxonomy" id="396776"/>
    <lineage>
        <taxon>Eukaryota</taxon>
        <taxon>Fungi</taxon>
        <taxon>Dikarya</taxon>
        <taxon>Ascomycota</taxon>
        <taxon>Pezizomycotina</taxon>
        <taxon>Eurotiomycetes</taxon>
        <taxon>Eurotiomycetidae</taxon>
        <taxon>Onygenales</taxon>
        <taxon>Onygenaceae</taxon>
        <taxon>Coccidioides</taxon>
    </lineage>
</organism>
<dbReference type="InterPro" id="IPR029058">
    <property type="entry name" value="AB_hydrolase_fold"/>
</dbReference>
<accession>A0A0J8UT02</accession>
<keyword evidence="2 3" id="KW-0823">Tryptophan catabolism</keyword>
<reference evidence="5" key="1">
    <citation type="journal article" date="2010" name="Genome Res.">
        <title>Population genomic sequencing of Coccidioides fungi reveals recent hybridization and transposon control.</title>
        <authorList>
            <person name="Neafsey D.E."/>
            <person name="Barker B.M."/>
            <person name="Sharpton T.J."/>
            <person name="Stajich J.E."/>
            <person name="Park D.J."/>
            <person name="Whiston E."/>
            <person name="Hung C.-Y."/>
            <person name="McMahan C."/>
            <person name="White J."/>
            <person name="Sykes S."/>
            <person name="Heiman D."/>
            <person name="Young S."/>
            <person name="Zeng Q."/>
            <person name="Abouelleil A."/>
            <person name="Aftuck L."/>
            <person name="Bessette D."/>
            <person name="Brown A."/>
            <person name="FitzGerald M."/>
            <person name="Lui A."/>
            <person name="Macdonald J.P."/>
            <person name="Priest M."/>
            <person name="Orbach M.J."/>
            <person name="Galgiani J.N."/>
            <person name="Kirkland T.N."/>
            <person name="Cole G.T."/>
            <person name="Birren B.W."/>
            <person name="Henn M.R."/>
            <person name="Taylor J.W."/>
            <person name="Rounsley S.D."/>
        </authorList>
    </citation>
    <scope>NUCLEOTIDE SEQUENCE [LARGE SCALE GENOMIC DNA]</scope>
    <source>
        <strain evidence="5">H538.4</strain>
    </source>
</reference>
<sequence>MANPSSLDAPAAVEYHYGEQSLLQYLSVYLPRPLRNEGSETGYWGNVCRLSSPIGASYVHGGAWRDPEIPASSLDITRQMLCNGDPSIASEIAGFASINYRLTRHPNFPQDPESVDPKQYRDAKHPDHITDVVSALAFLQAKYSFGQRYVLVGHSCGATLAFQTVMQEIAGAEPARSKIALPLAIVGVSGIYDLRLLRDTNSHPIYQQFTEDAFGKDEDVWDGVSPATVQARGVVEGWNTGRLAVLAISKGDELVDPPQLKVMCELLGRWKAHDGLDNAREVLIIDDLEESHNDIWKKGVELAKVISKTIETLKEMNIPN</sequence>
<gene>
    <name evidence="4" type="ORF">CIHG_08632</name>
</gene>
<dbReference type="InterPro" id="IPR027519">
    <property type="entry name" value="KFase_ver/fungi-typ"/>
</dbReference>
<dbReference type="PANTHER" id="PTHR48081">
    <property type="entry name" value="AB HYDROLASE SUPERFAMILY PROTEIN C4A8.06C"/>
    <property type="match status" value="1"/>
</dbReference>
<comment type="function">
    <text evidence="3">Catalyzes the hydrolysis of N-formyl-L-kynurenine to L-kynurenine, the second step in the kynurenine pathway of tryptophan degradation. Kynurenine may be further oxidized to nicotinic acid, NAD(H) and NADP(H). Required for elimination of toxic metabolites.</text>
</comment>
<dbReference type="AlphaFoldDB" id="A0A0J8UT02"/>
<dbReference type="ESTHER" id="cocps-e9d3i4">
    <property type="family name" value="Kynurenine-formamidase"/>
</dbReference>
<dbReference type="Gene3D" id="3.40.50.1820">
    <property type="entry name" value="alpha/beta hydrolase"/>
    <property type="match status" value="1"/>
</dbReference>
<dbReference type="STRING" id="396776.A0A0J8UT02"/>
<dbReference type="eggNOG" id="ENOG502S28Q">
    <property type="taxonomic scope" value="Eukaryota"/>
</dbReference>
<dbReference type="VEuPathDB" id="FungiDB:CIHG_08632"/>
<comment type="catalytic activity">
    <reaction evidence="3">
        <text>N-formyl-L-kynurenine + H2O = L-kynurenine + formate + H(+)</text>
        <dbReference type="Rhea" id="RHEA:13009"/>
        <dbReference type="ChEBI" id="CHEBI:15377"/>
        <dbReference type="ChEBI" id="CHEBI:15378"/>
        <dbReference type="ChEBI" id="CHEBI:15740"/>
        <dbReference type="ChEBI" id="CHEBI:57959"/>
        <dbReference type="ChEBI" id="CHEBI:58629"/>
        <dbReference type="EC" id="3.5.1.9"/>
    </reaction>
</comment>
<feature type="active site" description="Nucleophile" evidence="3">
    <location>
        <position position="155"/>
    </location>
</feature>
<dbReference type="UniPathway" id="UPA00333">
    <property type="reaction ID" value="UER00454"/>
</dbReference>
<comment type="similarity">
    <text evidence="3">Belongs to the kynurenine formamidase family.</text>
</comment>
<comment type="subunit">
    <text evidence="3">Homodimer.</text>
</comment>
<dbReference type="GO" id="GO:0034354">
    <property type="term" value="P:'de novo' NAD+ biosynthetic process from L-tryptophan"/>
    <property type="evidence" value="ECO:0007669"/>
    <property type="project" value="UniProtKB-UniRule"/>
</dbReference>
<name>A0A0J8UT02_COCIT</name>
<evidence type="ECO:0000313" key="5">
    <source>
        <dbReference type="Proteomes" id="UP000054563"/>
    </source>
</evidence>
<dbReference type="PANTHER" id="PTHR48081:SF33">
    <property type="entry name" value="KYNURENINE FORMAMIDASE"/>
    <property type="match status" value="1"/>
</dbReference>
<dbReference type="GO" id="GO:0019441">
    <property type="term" value="P:L-tryptophan catabolic process to kynurenine"/>
    <property type="evidence" value="ECO:0007669"/>
    <property type="project" value="UniProtKB-UniRule"/>
</dbReference>
<keyword evidence="1 3" id="KW-0378">Hydrolase</keyword>
<evidence type="ECO:0000256" key="2">
    <source>
        <dbReference type="ARBA" id="ARBA00023079"/>
    </source>
</evidence>
<dbReference type="OrthoDB" id="420264at2759"/>
<comment type="pathway">
    <text evidence="3">Amino-acid degradation; L-tryptophan degradation via kynurenine pathway; L-kynurenine from L-tryptophan: step 2/2.</text>
</comment>
<protein>
    <recommendedName>
        <fullName evidence="3">Kynurenine formamidase</fullName>
        <shortName evidence="3">KFA</shortName>
        <shortName evidence="3">KFase</shortName>
        <ecNumber evidence="3">3.5.1.9</ecNumber>
    </recommendedName>
    <alternativeName>
        <fullName evidence="3">Arylformamidase</fullName>
    </alternativeName>
    <alternativeName>
        <fullName evidence="3">N-formylkynurenine formamidase</fullName>
        <shortName evidence="3">FKF</shortName>
    </alternativeName>
</protein>
<dbReference type="HAMAP" id="MF_03014">
    <property type="entry name" value="KFase"/>
    <property type="match status" value="1"/>
</dbReference>
<feature type="active site" evidence="3">
    <location>
        <position position="252"/>
    </location>
</feature>
<evidence type="ECO:0000256" key="1">
    <source>
        <dbReference type="ARBA" id="ARBA00022801"/>
    </source>
</evidence>
<proteinExistence type="inferred from homology"/>
<evidence type="ECO:0000313" key="4">
    <source>
        <dbReference type="EMBL" id="KMU90828.1"/>
    </source>
</evidence>
<evidence type="ECO:0000256" key="3">
    <source>
        <dbReference type="HAMAP-Rule" id="MF_03014"/>
    </source>
</evidence>
<feature type="active site" evidence="3">
    <location>
        <position position="292"/>
    </location>
</feature>